<dbReference type="PANTHER" id="PTHR42756:SF1">
    <property type="entry name" value="TRANSCRIPTIONAL REPRESSOR OF EMRAB OPERON"/>
    <property type="match status" value="1"/>
</dbReference>
<reference evidence="6" key="1">
    <citation type="submission" date="2022-12" db="EMBL/GenBank/DDBJ databases">
        <title>Bacterial isolates from different developmental stages of Nematostella vectensis.</title>
        <authorList>
            <person name="Fraune S."/>
        </authorList>
    </citation>
    <scope>NUCLEOTIDE SEQUENCE</scope>
    <source>
        <strain evidence="6">G21619-S1</strain>
    </source>
</reference>
<evidence type="ECO:0000256" key="3">
    <source>
        <dbReference type="ARBA" id="ARBA00023163"/>
    </source>
</evidence>
<dbReference type="PANTHER" id="PTHR42756">
    <property type="entry name" value="TRANSCRIPTIONAL REGULATOR, MARR"/>
    <property type="match status" value="1"/>
</dbReference>
<dbReference type="RefSeq" id="WP_269359499.1">
    <property type="nucleotide sequence ID" value="NZ_JAPWHE010000009.1"/>
</dbReference>
<proteinExistence type="predicted"/>
<keyword evidence="7" id="KW-1185">Reference proteome</keyword>
<keyword evidence="1" id="KW-0805">Transcription regulation</keyword>
<dbReference type="SUPFAM" id="SSF46785">
    <property type="entry name" value="Winged helix' DNA-binding domain"/>
    <property type="match status" value="1"/>
</dbReference>
<evidence type="ECO:0000313" key="6">
    <source>
        <dbReference type="EMBL" id="MCZ4330694.1"/>
    </source>
</evidence>
<evidence type="ECO:0000256" key="2">
    <source>
        <dbReference type="ARBA" id="ARBA00023125"/>
    </source>
</evidence>
<organism evidence="6 7">
    <name type="scientific">Castellaniella denitrificans</name>
    <dbReference type="NCBI Taxonomy" id="56119"/>
    <lineage>
        <taxon>Bacteria</taxon>
        <taxon>Pseudomonadati</taxon>
        <taxon>Pseudomonadota</taxon>
        <taxon>Betaproteobacteria</taxon>
        <taxon>Burkholderiales</taxon>
        <taxon>Alcaligenaceae</taxon>
        <taxon>Castellaniella</taxon>
    </lineage>
</organism>
<gene>
    <name evidence="6" type="ORF">O4H32_12120</name>
</gene>
<dbReference type="PRINTS" id="PR00598">
    <property type="entry name" value="HTHMARR"/>
</dbReference>
<dbReference type="Gene3D" id="1.10.10.10">
    <property type="entry name" value="Winged helix-like DNA-binding domain superfamily/Winged helix DNA-binding domain"/>
    <property type="match status" value="1"/>
</dbReference>
<keyword evidence="2" id="KW-0238">DNA-binding</keyword>
<dbReference type="Pfam" id="PF01047">
    <property type="entry name" value="MarR"/>
    <property type="match status" value="1"/>
</dbReference>
<evidence type="ECO:0000259" key="5">
    <source>
        <dbReference type="PROSITE" id="PS50995"/>
    </source>
</evidence>
<dbReference type="InterPro" id="IPR023187">
    <property type="entry name" value="Tscrpt_reg_MarR-type_CS"/>
</dbReference>
<accession>A0ABT4M5U8</accession>
<evidence type="ECO:0000256" key="4">
    <source>
        <dbReference type="SAM" id="MobiDB-lite"/>
    </source>
</evidence>
<dbReference type="PROSITE" id="PS01117">
    <property type="entry name" value="HTH_MARR_1"/>
    <property type="match status" value="1"/>
</dbReference>
<protein>
    <submittedName>
        <fullName evidence="6">MarR family transcriptional regulator</fullName>
    </submittedName>
</protein>
<dbReference type="SMART" id="SM00347">
    <property type="entry name" value="HTH_MARR"/>
    <property type="match status" value="1"/>
</dbReference>
<comment type="caution">
    <text evidence="6">The sequence shown here is derived from an EMBL/GenBank/DDBJ whole genome shotgun (WGS) entry which is preliminary data.</text>
</comment>
<dbReference type="EMBL" id="JAPWHE010000009">
    <property type="protein sequence ID" value="MCZ4330694.1"/>
    <property type="molecule type" value="Genomic_DNA"/>
</dbReference>
<dbReference type="InterPro" id="IPR000835">
    <property type="entry name" value="HTH_MarR-typ"/>
</dbReference>
<dbReference type="InterPro" id="IPR036388">
    <property type="entry name" value="WH-like_DNA-bd_sf"/>
</dbReference>
<sequence length="178" mass="19641">MQSPDIPDTPPIGQPCGHYGGSPMELGADRNIGLLIKHVHILLHRVIDLKAIPLGLTANQWRPLLLIEHKGVDTPAEMARAMGVDTGAVTRTLDRLESKGFLRRERVPEDRRVVKIVLTDSGREVAARILPAIAETLNIHLQGFSEAEIAMLFALLKRMIVNGEQHLLQQTAEHAPEP</sequence>
<feature type="region of interest" description="Disordered" evidence="4">
    <location>
        <begin position="1"/>
        <end position="21"/>
    </location>
</feature>
<evidence type="ECO:0000256" key="1">
    <source>
        <dbReference type="ARBA" id="ARBA00023015"/>
    </source>
</evidence>
<dbReference type="Proteomes" id="UP001068379">
    <property type="component" value="Unassembled WGS sequence"/>
</dbReference>
<dbReference type="InterPro" id="IPR036390">
    <property type="entry name" value="WH_DNA-bd_sf"/>
</dbReference>
<feature type="domain" description="HTH marR-type" evidence="5">
    <location>
        <begin position="29"/>
        <end position="161"/>
    </location>
</feature>
<evidence type="ECO:0000313" key="7">
    <source>
        <dbReference type="Proteomes" id="UP001068379"/>
    </source>
</evidence>
<keyword evidence="3" id="KW-0804">Transcription</keyword>
<dbReference type="PROSITE" id="PS50995">
    <property type="entry name" value="HTH_MARR_2"/>
    <property type="match status" value="1"/>
</dbReference>
<name>A0ABT4M5U8_9BURK</name>